<reference evidence="2" key="1">
    <citation type="journal article" date="2019" name="Int. J. Syst. Evol. Microbiol.">
        <title>The Global Catalogue of Microorganisms (GCM) 10K type strain sequencing project: providing services to taxonomists for standard genome sequencing and annotation.</title>
        <authorList>
            <consortium name="The Broad Institute Genomics Platform"/>
            <consortium name="The Broad Institute Genome Sequencing Center for Infectious Disease"/>
            <person name="Wu L."/>
            <person name="Ma J."/>
        </authorList>
    </citation>
    <scope>NUCLEOTIDE SEQUENCE [LARGE SCALE GENOMIC DNA]</scope>
    <source>
        <strain evidence="2">KCTC 52644</strain>
    </source>
</reference>
<proteinExistence type="predicted"/>
<dbReference type="Proteomes" id="UP001597549">
    <property type="component" value="Unassembled WGS sequence"/>
</dbReference>
<keyword evidence="2" id="KW-1185">Reference proteome</keyword>
<sequence length="124" mass="13859">MENKIDELRRKSELVLCSLKAHPKKEGVCQISVNFANYVCLFGTISDLMKLCSVAIASEEPFVSDTVDNPTIDVASVLELAMQLIPHPEAEFLDEVKAILNKEPEQEIPLYNYSTTTVLEKKTS</sequence>
<dbReference type="RefSeq" id="WP_379803756.1">
    <property type="nucleotide sequence ID" value="NZ_JBHUOL010000006.1"/>
</dbReference>
<comment type="caution">
    <text evidence="1">The sequence shown here is derived from an EMBL/GenBank/DDBJ whole genome shotgun (WGS) entry which is preliminary data.</text>
</comment>
<accession>A0ABW5Z4Z9</accession>
<organism evidence="1 2">
    <name type="scientific">Flavobacterium ardleyense</name>
    <dbReference type="NCBI Taxonomy" id="2038737"/>
    <lineage>
        <taxon>Bacteria</taxon>
        <taxon>Pseudomonadati</taxon>
        <taxon>Bacteroidota</taxon>
        <taxon>Flavobacteriia</taxon>
        <taxon>Flavobacteriales</taxon>
        <taxon>Flavobacteriaceae</taxon>
        <taxon>Flavobacterium</taxon>
    </lineage>
</organism>
<dbReference type="EMBL" id="JBHUOL010000006">
    <property type="protein sequence ID" value="MFD2907508.1"/>
    <property type="molecule type" value="Genomic_DNA"/>
</dbReference>
<name>A0ABW5Z4Z9_9FLAO</name>
<protein>
    <submittedName>
        <fullName evidence="1">Uncharacterized protein</fullName>
    </submittedName>
</protein>
<evidence type="ECO:0000313" key="2">
    <source>
        <dbReference type="Proteomes" id="UP001597549"/>
    </source>
</evidence>
<gene>
    <name evidence="1" type="ORF">ACFSX9_02050</name>
</gene>
<evidence type="ECO:0000313" key="1">
    <source>
        <dbReference type="EMBL" id="MFD2907508.1"/>
    </source>
</evidence>